<dbReference type="CDD" id="cd13138">
    <property type="entry name" value="MATE_yoeA_like"/>
    <property type="match status" value="1"/>
</dbReference>
<reference evidence="8" key="1">
    <citation type="submission" date="2023-06" db="EMBL/GenBank/DDBJ databases">
        <title>Identification and characterization of horizontal gene transfer across gut microbiota members of farm animals based on homology search.</title>
        <authorList>
            <person name="Schwarzerova J."/>
            <person name="Nykrynova M."/>
            <person name="Jureckova K."/>
            <person name="Cejkova D."/>
            <person name="Rychlik I."/>
        </authorList>
    </citation>
    <scope>NUCLEOTIDE SEQUENCE</scope>
    <source>
        <strain evidence="8">ET39</strain>
    </source>
</reference>
<feature type="transmembrane region" description="Helical" evidence="7">
    <location>
        <begin position="412"/>
        <end position="438"/>
    </location>
</feature>
<dbReference type="PANTHER" id="PTHR43549:SF3">
    <property type="entry name" value="MULTIDRUG RESISTANCE PROTEIN YPNP-RELATED"/>
    <property type="match status" value="1"/>
</dbReference>
<protein>
    <submittedName>
        <fullName evidence="8">MATE family efflux transporter</fullName>
    </submittedName>
</protein>
<dbReference type="InterPro" id="IPR052031">
    <property type="entry name" value="Membrane_Transporter-Flippase"/>
</dbReference>
<evidence type="ECO:0000256" key="7">
    <source>
        <dbReference type="SAM" id="Phobius"/>
    </source>
</evidence>
<feature type="transmembrane region" description="Helical" evidence="7">
    <location>
        <begin position="359"/>
        <end position="381"/>
    </location>
</feature>
<dbReference type="InterPro" id="IPR048279">
    <property type="entry name" value="MdtK-like"/>
</dbReference>
<keyword evidence="4 7" id="KW-0812">Transmembrane</keyword>
<keyword evidence="3" id="KW-1003">Cell membrane</keyword>
<dbReference type="EMBL" id="JAUDCG010000036">
    <property type="protein sequence ID" value="MDM8157640.1"/>
    <property type="molecule type" value="Genomic_DNA"/>
</dbReference>
<feature type="transmembrane region" description="Helical" evidence="7">
    <location>
        <begin position="170"/>
        <end position="191"/>
    </location>
</feature>
<comment type="subcellular location">
    <subcellularLocation>
        <location evidence="1">Cell membrane</location>
        <topology evidence="1">Multi-pass membrane protein</topology>
    </subcellularLocation>
</comment>
<feature type="transmembrane region" description="Helical" evidence="7">
    <location>
        <begin position="15"/>
        <end position="32"/>
    </location>
</feature>
<dbReference type="NCBIfam" id="TIGR00797">
    <property type="entry name" value="matE"/>
    <property type="match status" value="1"/>
</dbReference>
<sequence length="452" mass="48991">MSEQSVKGLMSEGNIWKQLLFFSIPLVLGNIFQQLYNAVDSIIVGNFVGSQALAAVTSSSPVINMLISFFMGLSIGAGVVISRYFGANDRQGVSDSIHTSMAIIILAGIAMTFIGVLLTPYILQWVGVPQDVMSDSIVYLKIYFYGIVGVMIYNMGSGVLRALGDSKTPLYFLIFSSAVNIVLDYAFVVYLHMGVSGVAWATLISQCLSALLVCLLMMKGNASYQLRLRQLKIHPSILSEVIRVGLPSGVQNAIVSFSNVIVQSNINAFGSTAMAGCGAYTKIDGFAILPVTSYSMAITTFTGQNIGAGRFDRVRQGTKVCLTLSLITTLLISLLLFLFGDTALSIFTSDPAVINYGHIMLTLLVPGYFLLAISHAISGVLRGANRAATAMIIVISCWCGLRMAWILTSVPIFHSIHVVLLGWPISWLVSTIIFILYYRRGHWLPTETRGAQ</sequence>
<evidence type="ECO:0000256" key="5">
    <source>
        <dbReference type="ARBA" id="ARBA00022989"/>
    </source>
</evidence>
<dbReference type="Proteomes" id="UP001529340">
    <property type="component" value="Unassembled WGS sequence"/>
</dbReference>
<dbReference type="Pfam" id="PF01554">
    <property type="entry name" value="MatE"/>
    <property type="match status" value="2"/>
</dbReference>
<comment type="caution">
    <text evidence="8">The sequence shown here is derived from an EMBL/GenBank/DDBJ whole genome shotgun (WGS) entry which is preliminary data.</text>
</comment>
<evidence type="ECO:0000256" key="4">
    <source>
        <dbReference type="ARBA" id="ARBA00022692"/>
    </source>
</evidence>
<feature type="transmembrane region" description="Helical" evidence="7">
    <location>
        <begin position="320"/>
        <end position="339"/>
    </location>
</feature>
<evidence type="ECO:0000313" key="8">
    <source>
        <dbReference type="EMBL" id="MDM8157640.1"/>
    </source>
</evidence>
<dbReference type="InterPro" id="IPR002528">
    <property type="entry name" value="MATE_fam"/>
</dbReference>
<keyword evidence="2" id="KW-0813">Transport</keyword>
<name>A0ABT7UDD1_9FIRM</name>
<gene>
    <name evidence="8" type="ORF">QUV96_08320</name>
</gene>
<keyword evidence="5 7" id="KW-1133">Transmembrane helix</keyword>
<evidence type="ECO:0000256" key="6">
    <source>
        <dbReference type="ARBA" id="ARBA00023136"/>
    </source>
</evidence>
<keyword evidence="9" id="KW-1185">Reference proteome</keyword>
<evidence type="ECO:0000256" key="2">
    <source>
        <dbReference type="ARBA" id="ARBA00022448"/>
    </source>
</evidence>
<feature type="transmembrane region" description="Helical" evidence="7">
    <location>
        <begin position="102"/>
        <end position="122"/>
    </location>
</feature>
<evidence type="ECO:0000256" key="1">
    <source>
        <dbReference type="ARBA" id="ARBA00004651"/>
    </source>
</evidence>
<keyword evidence="6 7" id="KW-0472">Membrane</keyword>
<evidence type="ECO:0000313" key="9">
    <source>
        <dbReference type="Proteomes" id="UP001529340"/>
    </source>
</evidence>
<dbReference type="PIRSF" id="PIRSF006603">
    <property type="entry name" value="DinF"/>
    <property type="match status" value="1"/>
</dbReference>
<feature type="transmembrane region" description="Helical" evidence="7">
    <location>
        <begin position="197"/>
        <end position="218"/>
    </location>
</feature>
<dbReference type="PANTHER" id="PTHR43549">
    <property type="entry name" value="MULTIDRUG RESISTANCE PROTEIN YPNP-RELATED"/>
    <property type="match status" value="1"/>
</dbReference>
<evidence type="ECO:0000256" key="3">
    <source>
        <dbReference type="ARBA" id="ARBA00022475"/>
    </source>
</evidence>
<feature type="transmembrane region" description="Helical" evidence="7">
    <location>
        <begin position="62"/>
        <end position="81"/>
    </location>
</feature>
<proteinExistence type="predicted"/>
<feature type="transmembrane region" description="Helical" evidence="7">
    <location>
        <begin position="388"/>
        <end position="406"/>
    </location>
</feature>
<accession>A0ABT7UDD1</accession>
<organism evidence="8 9">
    <name type="scientific">Amedibacillus dolichus</name>
    <dbReference type="NCBI Taxonomy" id="31971"/>
    <lineage>
        <taxon>Bacteria</taxon>
        <taxon>Bacillati</taxon>
        <taxon>Bacillota</taxon>
        <taxon>Erysipelotrichia</taxon>
        <taxon>Erysipelotrichales</taxon>
        <taxon>Erysipelotrichaceae</taxon>
        <taxon>Amedibacillus</taxon>
    </lineage>
</organism>
<dbReference type="RefSeq" id="WP_289608085.1">
    <property type="nucleotide sequence ID" value="NZ_JAUDCG010000036.1"/>
</dbReference>
<reference evidence="8" key="2">
    <citation type="submission" date="2023-06" db="EMBL/GenBank/DDBJ databases">
        <authorList>
            <person name="Zeman M."/>
            <person name="Kubasova T."/>
            <person name="Jahodarova E."/>
            <person name="Nykrynova M."/>
            <person name="Rychlik I."/>
        </authorList>
    </citation>
    <scope>NUCLEOTIDE SEQUENCE</scope>
    <source>
        <strain evidence="8">ET39</strain>
    </source>
</reference>
<feature type="transmembrane region" description="Helical" evidence="7">
    <location>
        <begin position="142"/>
        <end position="163"/>
    </location>
</feature>